<dbReference type="InterPro" id="IPR011650">
    <property type="entry name" value="Peptidase_M20_dimer"/>
</dbReference>
<dbReference type="InterPro" id="IPR002933">
    <property type="entry name" value="Peptidase_M20"/>
</dbReference>
<evidence type="ECO:0000256" key="1">
    <source>
        <dbReference type="ARBA" id="ARBA00022723"/>
    </source>
</evidence>
<feature type="domain" description="Peptidase M20 dimerisation" evidence="4">
    <location>
        <begin position="174"/>
        <end position="286"/>
    </location>
</feature>
<name>A0A1H8BMA4_9RHOB</name>
<reference evidence="5 6" key="1">
    <citation type="submission" date="2016-10" db="EMBL/GenBank/DDBJ databases">
        <authorList>
            <person name="de Groot N.N."/>
        </authorList>
    </citation>
    <scope>NUCLEOTIDE SEQUENCE [LARGE SCALE GENOMIC DNA]</scope>
    <source>
        <strain evidence="5 6">DSM 16213</strain>
    </source>
</reference>
<dbReference type="CDD" id="cd03894">
    <property type="entry name" value="M20_ArgE"/>
    <property type="match status" value="1"/>
</dbReference>
<dbReference type="Pfam" id="PF07687">
    <property type="entry name" value="M20_dimer"/>
    <property type="match status" value="1"/>
</dbReference>
<dbReference type="Gene3D" id="3.40.630.10">
    <property type="entry name" value="Zn peptidases"/>
    <property type="match status" value="1"/>
</dbReference>
<dbReference type="Pfam" id="PF01546">
    <property type="entry name" value="Peptidase_M20"/>
    <property type="match status" value="1"/>
</dbReference>
<dbReference type="NCBIfam" id="TIGR01892">
    <property type="entry name" value="AcOrn-deacetyl"/>
    <property type="match status" value="1"/>
</dbReference>
<keyword evidence="6" id="KW-1185">Reference proteome</keyword>
<keyword evidence="3" id="KW-0170">Cobalt</keyword>
<evidence type="ECO:0000313" key="6">
    <source>
        <dbReference type="Proteomes" id="UP000199585"/>
    </source>
</evidence>
<dbReference type="InterPro" id="IPR036264">
    <property type="entry name" value="Bact_exopeptidase_dim_dom"/>
</dbReference>
<evidence type="ECO:0000256" key="2">
    <source>
        <dbReference type="ARBA" id="ARBA00022801"/>
    </source>
</evidence>
<dbReference type="GO" id="GO:0046872">
    <property type="term" value="F:metal ion binding"/>
    <property type="evidence" value="ECO:0007669"/>
    <property type="project" value="UniProtKB-KW"/>
</dbReference>
<evidence type="ECO:0000313" key="5">
    <source>
        <dbReference type="EMBL" id="SEM83985.1"/>
    </source>
</evidence>
<sequence length="388" mass="41576">MPPPLTARALLDRLVAHPTVSRDSNLALIDEVQDYLTGIGAKVIRVPSPDGTKAALYAHIGPQVAGGVVLSGHTDVVPVDGQAWTTDPFTVVEKDGKLYGRGCCDMKGFDALALWAMALAAEAGVKRPLQIALSYDEEVGCIGAPVMIDHMVSHGLPRADTVLVGEPSMMQVVTGHKGGVGYAVHVRGHEVHSSRITEGVSAVMQAARLIDWANGVNAERMAMVPSDLAAAFDPPFTSAHVGTIHGGTAHNITAKDCRFDLSFRIVPGEDVDDWRARFQQKVRRIEAEMQAVHPDTFITATEYFSLPGLTPEPMGRAEELARRLTGDNGHHVVSYGTEAGQFQERGYSACVVGPGDIAQAHQPDEYITLAQFAAGEAFMRDLVAELAR</sequence>
<keyword evidence="1" id="KW-0479">Metal-binding</keyword>
<gene>
    <name evidence="5" type="ORF">SAMN04488003_10599</name>
</gene>
<dbReference type="GO" id="GO:0008777">
    <property type="term" value="F:acetylornithine deacetylase activity"/>
    <property type="evidence" value="ECO:0007669"/>
    <property type="project" value="TreeGrafter"/>
</dbReference>
<dbReference type="NCBIfam" id="NF005710">
    <property type="entry name" value="PRK07522.1"/>
    <property type="match status" value="1"/>
</dbReference>
<dbReference type="AlphaFoldDB" id="A0A1H8BMA4"/>
<dbReference type="Gene3D" id="3.30.70.360">
    <property type="match status" value="1"/>
</dbReference>
<evidence type="ECO:0000256" key="3">
    <source>
        <dbReference type="ARBA" id="ARBA00023285"/>
    </source>
</evidence>
<dbReference type="EMBL" id="FOCI01000005">
    <property type="protein sequence ID" value="SEM83985.1"/>
    <property type="molecule type" value="Genomic_DNA"/>
</dbReference>
<organism evidence="5 6">
    <name type="scientific">Loktanella fryxellensis</name>
    <dbReference type="NCBI Taxonomy" id="245187"/>
    <lineage>
        <taxon>Bacteria</taxon>
        <taxon>Pseudomonadati</taxon>
        <taxon>Pseudomonadota</taxon>
        <taxon>Alphaproteobacteria</taxon>
        <taxon>Rhodobacterales</taxon>
        <taxon>Roseobacteraceae</taxon>
        <taxon>Loktanella</taxon>
    </lineage>
</organism>
<dbReference type="SUPFAM" id="SSF55031">
    <property type="entry name" value="Bacterial exopeptidase dimerisation domain"/>
    <property type="match status" value="1"/>
</dbReference>
<dbReference type="OrthoDB" id="9809784at2"/>
<dbReference type="SUPFAM" id="SSF53187">
    <property type="entry name" value="Zn-dependent exopeptidases"/>
    <property type="match status" value="1"/>
</dbReference>
<dbReference type="PANTHER" id="PTHR43808">
    <property type="entry name" value="ACETYLORNITHINE DEACETYLASE"/>
    <property type="match status" value="1"/>
</dbReference>
<evidence type="ECO:0000259" key="4">
    <source>
        <dbReference type="Pfam" id="PF07687"/>
    </source>
</evidence>
<dbReference type="InterPro" id="IPR050072">
    <property type="entry name" value="Peptidase_M20A"/>
</dbReference>
<dbReference type="RefSeq" id="WP_089900043.1">
    <property type="nucleotide sequence ID" value="NZ_FOCI01000005.1"/>
</dbReference>
<dbReference type="InterPro" id="IPR010169">
    <property type="entry name" value="AcOrn-deacetyl"/>
</dbReference>
<proteinExistence type="predicted"/>
<dbReference type="PANTHER" id="PTHR43808:SF31">
    <property type="entry name" value="N-ACETYL-L-CITRULLINE DEACETYLASE"/>
    <property type="match status" value="1"/>
</dbReference>
<accession>A0A1H8BMA4</accession>
<dbReference type="Proteomes" id="UP000199585">
    <property type="component" value="Unassembled WGS sequence"/>
</dbReference>
<protein>
    <submittedName>
        <fullName evidence="5">Acetylornithine deacetylase</fullName>
    </submittedName>
</protein>
<dbReference type="STRING" id="245187.SAMN04488003_10599"/>
<dbReference type="GO" id="GO:0006526">
    <property type="term" value="P:L-arginine biosynthetic process"/>
    <property type="evidence" value="ECO:0007669"/>
    <property type="project" value="InterPro"/>
</dbReference>
<keyword evidence="2" id="KW-0378">Hydrolase</keyword>